<dbReference type="GO" id="GO:0004622">
    <property type="term" value="F:phosphatidylcholine lysophospholipase activity"/>
    <property type="evidence" value="ECO:0007669"/>
    <property type="project" value="TreeGrafter"/>
</dbReference>
<feature type="signal peptide" evidence="1">
    <location>
        <begin position="1"/>
        <end position="19"/>
    </location>
</feature>
<protein>
    <submittedName>
        <fullName evidence="3">Lysophospholipase L1</fullName>
    </submittedName>
</protein>
<proteinExistence type="predicted"/>
<dbReference type="InterPro" id="IPR013830">
    <property type="entry name" value="SGNH_hydro"/>
</dbReference>
<dbReference type="Pfam" id="PF13472">
    <property type="entry name" value="Lipase_GDSL_2"/>
    <property type="match status" value="1"/>
</dbReference>
<evidence type="ECO:0000259" key="2">
    <source>
        <dbReference type="Pfam" id="PF13472"/>
    </source>
</evidence>
<sequence length="260" mass="28365">MMRYLLPVLLLVLAPAALAEDYQSSSPRQPAVEKDWGPWLGPYRAGIVAKMGEDFGEQYIYAAQNAALPAPAANEQRVVFIGDSITDRWNLAKFFPGKPYINRGIGGQVSPQMLVRFHADVVALKPKAVVILAGINDIQGALQVETEAQIVANYTAMAEIAEANHIKPIFTLLMPVNNYTPNAVTMLSDRKPERVAWLNAWLSGFCQAHGYGLIDYGPILRDGKGLLKAEYTSDGIHPNDEAYALMAPVAEAAIEATVKK</sequence>
<dbReference type="RefSeq" id="WP_245678877.1">
    <property type="nucleotide sequence ID" value="NZ_CBCRYE010000001.1"/>
</dbReference>
<feature type="domain" description="SGNH hydrolase-type esterase" evidence="2">
    <location>
        <begin position="80"/>
        <end position="245"/>
    </location>
</feature>
<accession>A0A1G4QSM1</accession>
<keyword evidence="1" id="KW-0732">Signal</keyword>
<dbReference type="PANTHER" id="PTHR30383">
    <property type="entry name" value="THIOESTERASE 1/PROTEASE 1/LYSOPHOSPHOLIPASE L1"/>
    <property type="match status" value="1"/>
</dbReference>
<keyword evidence="4" id="KW-1185">Reference proteome</keyword>
<gene>
    <name evidence="3" type="ORF">SAMN02927928_1493</name>
</gene>
<dbReference type="AlphaFoldDB" id="A0A1G4QSM1"/>
<evidence type="ECO:0000313" key="3">
    <source>
        <dbReference type="EMBL" id="SCW47610.1"/>
    </source>
</evidence>
<dbReference type="STRING" id="260084.SAMN02927928_1493"/>
<feature type="chain" id="PRO_5011460149" evidence="1">
    <location>
        <begin position="20"/>
        <end position="260"/>
    </location>
</feature>
<evidence type="ECO:0000313" key="4">
    <source>
        <dbReference type="Proteomes" id="UP000199150"/>
    </source>
</evidence>
<organism evidence="3 4">
    <name type="scientific">Asticcacaulis taihuensis</name>
    <dbReference type="NCBI Taxonomy" id="260084"/>
    <lineage>
        <taxon>Bacteria</taxon>
        <taxon>Pseudomonadati</taxon>
        <taxon>Pseudomonadota</taxon>
        <taxon>Alphaproteobacteria</taxon>
        <taxon>Caulobacterales</taxon>
        <taxon>Caulobacteraceae</taxon>
        <taxon>Asticcacaulis</taxon>
    </lineage>
</organism>
<dbReference type="EMBL" id="FMTS01000001">
    <property type="protein sequence ID" value="SCW47610.1"/>
    <property type="molecule type" value="Genomic_DNA"/>
</dbReference>
<reference evidence="4" key="1">
    <citation type="submission" date="2016-10" db="EMBL/GenBank/DDBJ databases">
        <authorList>
            <person name="Varghese N."/>
            <person name="Submissions S."/>
        </authorList>
    </citation>
    <scope>NUCLEOTIDE SEQUENCE [LARGE SCALE GENOMIC DNA]</scope>
    <source>
        <strain evidence="4">CGMCC 1.3431</strain>
    </source>
</reference>
<dbReference type="Proteomes" id="UP000199150">
    <property type="component" value="Unassembled WGS sequence"/>
</dbReference>
<dbReference type="Gene3D" id="3.40.50.1110">
    <property type="entry name" value="SGNH hydrolase"/>
    <property type="match status" value="1"/>
</dbReference>
<dbReference type="PANTHER" id="PTHR30383:SF5">
    <property type="entry name" value="SGNH HYDROLASE-TYPE ESTERASE DOMAIN-CONTAINING PROTEIN"/>
    <property type="match status" value="1"/>
</dbReference>
<dbReference type="InterPro" id="IPR036514">
    <property type="entry name" value="SGNH_hydro_sf"/>
</dbReference>
<dbReference type="InterPro" id="IPR051532">
    <property type="entry name" value="Ester_Hydrolysis_Enzymes"/>
</dbReference>
<evidence type="ECO:0000256" key="1">
    <source>
        <dbReference type="SAM" id="SignalP"/>
    </source>
</evidence>
<dbReference type="SUPFAM" id="SSF52266">
    <property type="entry name" value="SGNH hydrolase"/>
    <property type="match status" value="1"/>
</dbReference>
<name>A0A1G4QSM1_9CAUL</name>